<keyword evidence="6" id="KW-1185">Reference proteome</keyword>
<dbReference type="InterPro" id="IPR014259">
    <property type="entry name" value="Sulphite_reductase_A"/>
</dbReference>
<organism evidence="5 6">
    <name type="scientific">Agrilactobacillus yilanensis</name>
    <dbReference type="NCBI Taxonomy" id="2485997"/>
    <lineage>
        <taxon>Bacteria</taxon>
        <taxon>Bacillati</taxon>
        <taxon>Bacillota</taxon>
        <taxon>Bacilli</taxon>
        <taxon>Lactobacillales</taxon>
        <taxon>Lactobacillaceae</taxon>
        <taxon>Agrilactobacillus</taxon>
    </lineage>
</organism>
<proteinExistence type="predicted"/>
<dbReference type="EMBL" id="JBHTOP010000002">
    <property type="protein sequence ID" value="MFD1670804.1"/>
    <property type="molecule type" value="Genomic_DNA"/>
</dbReference>
<dbReference type="PANTHER" id="PTHR40447">
    <property type="entry name" value="ANAEROBIC SULFITE REDUCTASE SUBUNIT A"/>
    <property type="match status" value="1"/>
</dbReference>
<feature type="domain" description="4Fe-4S ferredoxin-type" evidence="4">
    <location>
        <begin position="508"/>
        <end position="538"/>
    </location>
</feature>
<evidence type="ECO:0000313" key="6">
    <source>
        <dbReference type="Proteomes" id="UP001597267"/>
    </source>
</evidence>
<reference evidence="6" key="1">
    <citation type="journal article" date="2019" name="Int. J. Syst. Evol. Microbiol.">
        <title>The Global Catalogue of Microorganisms (GCM) 10K type strain sequencing project: providing services to taxonomists for standard genome sequencing and annotation.</title>
        <authorList>
            <consortium name="The Broad Institute Genomics Platform"/>
            <consortium name="The Broad Institute Genome Sequencing Center for Infectious Disease"/>
            <person name="Wu L."/>
            <person name="Ma J."/>
        </authorList>
    </citation>
    <scope>NUCLEOTIDE SEQUENCE [LARGE SCALE GENOMIC DNA]</scope>
    <source>
        <strain evidence="6">CCM 8896</strain>
    </source>
</reference>
<dbReference type="Pfam" id="PF02613">
    <property type="entry name" value="Nitrate_red_del"/>
    <property type="match status" value="1"/>
</dbReference>
<evidence type="ECO:0000259" key="4">
    <source>
        <dbReference type="PROSITE" id="PS51379"/>
    </source>
</evidence>
<dbReference type="RefSeq" id="WP_225423609.1">
    <property type="nucleotide sequence ID" value="NZ_JBHTOP010000002.1"/>
</dbReference>
<dbReference type="InterPro" id="IPR036411">
    <property type="entry name" value="TorD-like_sf"/>
</dbReference>
<dbReference type="Pfam" id="PF17179">
    <property type="entry name" value="Fer4_22"/>
    <property type="match status" value="1"/>
</dbReference>
<dbReference type="InterPro" id="IPR017896">
    <property type="entry name" value="4Fe4S_Fe-S-bd"/>
</dbReference>
<evidence type="ECO:0000256" key="3">
    <source>
        <dbReference type="ARBA" id="ARBA00023014"/>
    </source>
</evidence>
<keyword evidence="1" id="KW-0479">Metal-binding</keyword>
<dbReference type="SUPFAM" id="SSF46548">
    <property type="entry name" value="alpha-helical ferredoxin"/>
    <property type="match status" value="1"/>
</dbReference>
<dbReference type="InterPro" id="IPR020945">
    <property type="entry name" value="DMSO/NO3_reduct_chaperone"/>
</dbReference>
<dbReference type="SUPFAM" id="SSF89155">
    <property type="entry name" value="TorD-like"/>
    <property type="match status" value="1"/>
</dbReference>
<dbReference type="PANTHER" id="PTHR40447:SF1">
    <property type="entry name" value="ANAEROBIC SULFITE REDUCTASE SUBUNIT A"/>
    <property type="match status" value="1"/>
</dbReference>
<dbReference type="Gene3D" id="1.10.1060.10">
    <property type="entry name" value="Alpha-helical ferredoxin"/>
    <property type="match status" value="1"/>
</dbReference>
<dbReference type="PROSITE" id="PS51379">
    <property type="entry name" value="4FE4S_FER_2"/>
    <property type="match status" value="2"/>
</dbReference>
<gene>
    <name evidence="5" type="primary">asrA</name>
    <name evidence="5" type="ORF">ACFQ5M_01700</name>
</gene>
<keyword evidence="2" id="KW-0408">Iron</keyword>
<keyword evidence="3" id="KW-0411">Iron-sulfur</keyword>
<dbReference type="InterPro" id="IPR017900">
    <property type="entry name" value="4Fe4S_Fe_S_CS"/>
</dbReference>
<name>A0ABW4J4C8_9LACO</name>
<evidence type="ECO:0000256" key="1">
    <source>
        <dbReference type="ARBA" id="ARBA00022723"/>
    </source>
</evidence>
<evidence type="ECO:0000313" key="5">
    <source>
        <dbReference type="EMBL" id="MFD1670804.1"/>
    </source>
</evidence>
<feature type="domain" description="4Fe-4S ferredoxin-type" evidence="4">
    <location>
        <begin position="427"/>
        <end position="457"/>
    </location>
</feature>
<dbReference type="InterPro" id="IPR009051">
    <property type="entry name" value="Helical_ferredxn"/>
</dbReference>
<dbReference type="Gene3D" id="1.10.3480.10">
    <property type="entry name" value="TorD-like"/>
    <property type="match status" value="1"/>
</dbReference>
<sequence length="555" mass="63601">MTTAKLMANRKAFYQLLARLYEKELSPKFIQQLAHLTYPTAEQNPQMQAGYQQLKAYFAQQPLAEMADDLASDYAKTFLGAGETKGNAAFPYESVYTSDEKLVLQAAWENVTKIYRANGLVMATEMADIKEDHIAMELKFMAHLCDVAEPDLAQQTTFLNEHLLNWTPQFLEDVQTYSRTNFYQGVALLTAGFLAEDAKILATLQRPTATTQSFKLTNAAFDQLLAKWQQRYHVYAPTFTTNRNAKQQPMVRFGAVTQLADIVYDRQSDFSAKEIYYPIMQTLFYFNENNVTESTLDDDKDFLIFMHPCDINALKRTDTIFMHNGAPDSYYQRLREKVKIVMMICTESYENCFCVSMQTNQTDHYNLALEFKTDHVVMAVKDPLFLSDFKHQPTTDFVPTFITKNKGQAHLPKIQNQAQAQLAGHLDYWQTFNDRCISCGGCNTVCPTCTCFDTTDIIYDETSLDGERRRVWSSCMLDSFTMTAGGNRVRKTPGDNMRFKTMHKVYDYKQRFSTENMCVGCGRCTQQCPKDISFLDTINGFHDAFNQAKNETVVK</sequence>
<accession>A0ABW4J4C8</accession>
<dbReference type="NCBIfam" id="TIGR02910">
    <property type="entry name" value="sulfite_red_A"/>
    <property type="match status" value="1"/>
</dbReference>
<comment type="caution">
    <text evidence="5">The sequence shown here is derived from an EMBL/GenBank/DDBJ whole genome shotgun (WGS) entry which is preliminary data.</text>
</comment>
<evidence type="ECO:0000256" key="2">
    <source>
        <dbReference type="ARBA" id="ARBA00023004"/>
    </source>
</evidence>
<protein>
    <submittedName>
        <fullName evidence="5">Anaerobic sulfite reductase subunit AsrA</fullName>
    </submittedName>
</protein>
<dbReference type="Proteomes" id="UP001597267">
    <property type="component" value="Unassembled WGS sequence"/>
</dbReference>
<dbReference type="PROSITE" id="PS00198">
    <property type="entry name" value="4FE4S_FER_1"/>
    <property type="match status" value="2"/>
</dbReference>